<keyword evidence="3" id="KW-1185">Reference proteome</keyword>
<evidence type="ECO:0000313" key="3">
    <source>
        <dbReference type="Proteomes" id="UP000541535"/>
    </source>
</evidence>
<dbReference type="Proteomes" id="UP000541535">
    <property type="component" value="Unassembled WGS sequence"/>
</dbReference>
<dbReference type="InterPro" id="IPR011256">
    <property type="entry name" value="Reg_factor_effector_dom_sf"/>
</dbReference>
<protein>
    <submittedName>
        <fullName evidence="2">AraC family transcriptional regulator</fullName>
    </submittedName>
</protein>
<dbReference type="SMART" id="SM00871">
    <property type="entry name" value="AraC_E_bind"/>
    <property type="match status" value="1"/>
</dbReference>
<gene>
    <name evidence="2" type="ORF">FHS03_004260</name>
</gene>
<dbReference type="Pfam" id="PF06445">
    <property type="entry name" value="GyrI-like"/>
    <property type="match status" value="1"/>
</dbReference>
<dbReference type="SUPFAM" id="SSF55136">
    <property type="entry name" value="Probable bacterial effector-binding domain"/>
    <property type="match status" value="1"/>
</dbReference>
<dbReference type="RefSeq" id="WP_183442911.1">
    <property type="nucleotide sequence ID" value="NZ_JACHXD010000014.1"/>
</dbReference>
<reference evidence="2 3" key="1">
    <citation type="submission" date="2020-08" db="EMBL/GenBank/DDBJ databases">
        <title>Genomic Encyclopedia of Type Strains, Phase III (KMG-III): the genomes of soil and plant-associated and newly described type strains.</title>
        <authorList>
            <person name="Whitman W."/>
        </authorList>
    </citation>
    <scope>NUCLEOTIDE SEQUENCE [LARGE SCALE GENOMIC DNA]</scope>
    <source>
        <strain evidence="2 3">CECT 8897</strain>
    </source>
</reference>
<dbReference type="AlphaFoldDB" id="A0A7W5BDI3"/>
<dbReference type="Gene3D" id="3.20.80.10">
    <property type="entry name" value="Regulatory factor, effector binding domain"/>
    <property type="match status" value="1"/>
</dbReference>
<comment type="caution">
    <text evidence="2">The sequence shown here is derived from an EMBL/GenBank/DDBJ whole genome shotgun (WGS) entry which is preliminary data.</text>
</comment>
<organism evidence="2 3">
    <name type="scientific">Pseudoduganella violacea</name>
    <dbReference type="NCBI Taxonomy" id="1715466"/>
    <lineage>
        <taxon>Bacteria</taxon>
        <taxon>Pseudomonadati</taxon>
        <taxon>Pseudomonadota</taxon>
        <taxon>Betaproteobacteria</taxon>
        <taxon>Burkholderiales</taxon>
        <taxon>Oxalobacteraceae</taxon>
        <taxon>Telluria group</taxon>
        <taxon>Pseudoduganella</taxon>
    </lineage>
</organism>
<accession>A0A7W5BDI3</accession>
<dbReference type="InterPro" id="IPR029442">
    <property type="entry name" value="GyrI-like"/>
</dbReference>
<evidence type="ECO:0000259" key="1">
    <source>
        <dbReference type="SMART" id="SM00871"/>
    </source>
</evidence>
<name>A0A7W5BDI3_9BURK</name>
<dbReference type="InterPro" id="IPR010499">
    <property type="entry name" value="AraC_E-bd"/>
</dbReference>
<sequence length="155" mass="17188">MSVEIAELPEFKLAGLAFAGPFPMLSAEMPRLWGDFLRREAELGGERRLRYGVSLQQHGGIMLECIAAQLDDLNALPAGMLALRIPARRYAIFTHIGPMTAVQASYLAAFRALEDSGLQLDREAPRLERYDSRFIPTVDEAQRAANAYDILLPLA</sequence>
<dbReference type="EMBL" id="JACHXD010000014">
    <property type="protein sequence ID" value="MBB3121184.1"/>
    <property type="molecule type" value="Genomic_DNA"/>
</dbReference>
<evidence type="ECO:0000313" key="2">
    <source>
        <dbReference type="EMBL" id="MBB3121184.1"/>
    </source>
</evidence>
<proteinExistence type="predicted"/>
<feature type="domain" description="AraC effector-binding" evidence="1">
    <location>
        <begin position="1"/>
        <end position="155"/>
    </location>
</feature>